<evidence type="ECO:0000313" key="2">
    <source>
        <dbReference type="Proteomes" id="UP000258438"/>
    </source>
</evidence>
<reference evidence="1 2" key="1">
    <citation type="journal article" date="2018" name="Front. Microbiol.">
        <title>Characterization and Genomic Study of Phage vB_EcoS-B2 Infecting Multidrug-Resistant Escherichia coli.</title>
        <authorList>
            <person name="Xu Y."/>
            <person name="Yu X."/>
            <person name="Gu Y."/>
            <person name="Huang X."/>
            <person name="Liu G."/>
            <person name="Liu X."/>
        </authorList>
    </citation>
    <scope>NUCLEOTIDE SEQUENCE [LARGE SCALE GENOMIC DNA]</scope>
</reference>
<protein>
    <submittedName>
        <fullName evidence="1">Uncharacterized protein</fullName>
    </submittedName>
</protein>
<organism evidence="1 2">
    <name type="scientific">Escherichia phage B2</name>
    <dbReference type="NCBI Taxonomy" id="2060112"/>
    <lineage>
        <taxon>Viruses</taxon>
        <taxon>Duplodnaviria</taxon>
        <taxon>Heunggongvirae</taxon>
        <taxon>Uroviricota</taxon>
        <taxon>Caudoviricetes</taxon>
        <taxon>Dhillonvirus</taxon>
        <taxon>Dhillonvirus B2</taxon>
    </lineage>
</organism>
<proteinExistence type="predicted"/>
<accession>A0A343S198</accession>
<keyword evidence="2" id="KW-1185">Reference proteome</keyword>
<name>A0A343S198_9CAUD</name>
<dbReference type="GeneID" id="79674968"/>
<dbReference type="RefSeq" id="YP_010741425.1">
    <property type="nucleotide sequence ID" value="NC_073069.1"/>
</dbReference>
<evidence type="ECO:0000313" key="1">
    <source>
        <dbReference type="EMBL" id="AUG84627.1"/>
    </source>
</evidence>
<dbReference type="EMBL" id="MG581355">
    <property type="protein sequence ID" value="AUG84627.1"/>
    <property type="molecule type" value="Genomic_DNA"/>
</dbReference>
<dbReference type="KEGG" id="vg:79674968"/>
<dbReference type="Proteomes" id="UP000258438">
    <property type="component" value="Segment"/>
</dbReference>
<sequence length="62" mass="7169">MAIFFVLFRCRITGDEQPEIVMNQNWNGCWTQARGLAATMNEAAKRAGVKHEYYIAQFSRVE</sequence>